<dbReference type="EMBL" id="JADEWZ010000003">
    <property type="protein sequence ID" value="MBE9114755.1"/>
    <property type="molecule type" value="Genomic_DNA"/>
</dbReference>
<gene>
    <name evidence="2" type="ORF">IQ249_02480</name>
</gene>
<dbReference type="InterPro" id="IPR000845">
    <property type="entry name" value="Nucleoside_phosphorylase_d"/>
</dbReference>
<reference evidence="2" key="1">
    <citation type="submission" date="2020-10" db="EMBL/GenBank/DDBJ databases">
        <authorList>
            <person name="Castelo-Branco R."/>
            <person name="Eusebio N."/>
            <person name="Adriana R."/>
            <person name="Vieira A."/>
            <person name="Brugerolle De Fraissinette N."/>
            <person name="Rezende De Castro R."/>
            <person name="Schneider M.P."/>
            <person name="Vasconcelos V."/>
            <person name="Leao P.N."/>
        </authorList>
    </citation>
    <scope>NUCLEOTIDE SEQUENCE</scope>
    <source>
        <strain evidence="2">LEGE 07157</strain>
    </source>
</reference>
<dbReference type="SUPFAM" id="SSF53167">
    <property type="entry name" value="Purine and uridine phosphorylases"/>
    <property type="match status" value="1"/>
</dbReference>
<sequence length="242" mass="26365">MSYELIPKIDAILAVRGAEYQAVCRGLKGATTPTPPVVGIPMGSVAIRRELPSLLEAKGLNPSRVVLMGLCGALQPQYEVGDVVACESCLYVPEAGLEGKVVQHYSRDVALTEILAARLGDRVHCVNCLTRDRAVCSAAQKRHLGEQYRADVVDMEGYGILEILNQLDITVAILRVVSDDAQHDIPDLNAAIDSDGTLRSRPLMRSFLRNPLAAVRFIRSSLRGLKALQAVTRELFLGYTKL</sequence>
<evidence type="ECO:0000313" key="2">
    <source>
        <dbReference type="EMBL" id="MBE9114755.1"/>
    </source>
</evidence>
<keyword evidence="3" id="KW-1185">Reference proteome</keyword>
<evidence type="ECO:0000259" key="1">
    <source>
        <dbReference type="Pfam" id="PF01048"/>
    </source>
</evidence>
<proteinExistence type="predicted"/>
<dbReference type="PANTHER" id="PTHR46832">
    <property type="entry name" value="5'-METHYLTHIOADENOSINE/S-ADENOSYLHOMOCYSTEINE NUCLEOSIDASE"/>
    <property type="match status" value="1"/>
</dbReference>
<dbReference type="PANTHER" id="PTHR46832:SF1">
    <property type="entry name" value="5'-METHYLTHIOADENOSINE_S-ADENOSYLHOMOCYSTEINE NUCLEOSIDASE"/>
    <property type="match status" value="1"/>
</dbReference>
<dbReference type="Pfam" id="PF01048">
    <property type="entry name" value="PNP_UDP_1"/>
    <property type="match status" value="1"/>
</dbReference>
<evidence type="ECO:0000313" key="3">
    <source>
        <dbReference type="Proteomes" id="UP000654482"/>
    </source>
</evidence>
<comment type="caution">
    <text evidence="2">The sequence shown here is derived from an EMBL/GenBank/DDBJ whole genome shotgun (WGS) entry which is preliminary data.</text>
</comment>
<organism evidence="2 3">
    <name type="scientific">Lusitaniella coriacea LEGE 07157</name>
    <dbReference type="NCBI Taxonomy" id="945747"/>
    <lineage>
        <taxon>Bacteria</taxon>
        <taxon>Bacillati</taxon>
        <taxon>Cyanobacteriota</taxon>
        <taxon>Cyanophyceae</taxon>
        <taxon>Spirulinales</taxon>
        <taxon>Lusitaniellaceae</taxon>
        <taxon>Lusitaniella</taxon>
    </lineage>
</organism>
<dbReference type="GO" id="GO:0019284">
    <property type="term" value="P:L-methionine salvage from S-adenosylmethionine"/>
    <property type="evidence" value="ECO:0007669"/>
    <property type="project" value="TreeGrafter"/>
</dbReference>
<accession>A0A8J7DUV9</accession>
<feature type="domain" description="Nucleoside phosphorylase" evidence="1">
    <location>
        <begin position="42"/>
        <end position="184"/>
    </location>
</feature>
<dbReference type="InterPro" id="IPR035994">
    <property type="entry name" value="Nucleoside_phosphorylase_sf"/>
</dbReference>
<dbReference type="AlphaFoldDB" id="A0A8J7DUV9"/>
<dbReference type="Proteomes" id="UP000654482">
    <property type="component" value="Unassembled WGS sequence"/>
</dbReference>
<dbReference type="GO" id="GO:0008782">
    <property type="term" value="F:adenosylhomocysteine nucleosidase activity"/>
    <property type="evidence" value="ECO:0007669"/>
    <property type="project" value="TreeGrafter"/>
</dbReference>
<name>A0A8J7DUV9_9CYAN</name>
<dbReference type="GO" id="GO:0005829">
    <property type="term" value="C:cytosol"/>
    <property type="evidence" value="ECO:0007669"/>
    <property type="project" value="TreeGrafter"/>
</dbReference>
<dbReference type="GO" id="GO:0008930">
    <property type="term" value="F:methylthioadenosine nucleosidase activity"/>
    <property type="evidence" value="ECO:0007669"/>
    <property type="project" value="TreeGrafter"/>
</dbReference>
<dbReference type="GO" id="GO:0009116">
    <property type="term" value="P:nucleoside metabolic process"/>
    <property type="evidence" value="ECO:0007669"/>
    <property type="project" value="InterPro"/>
</dbReference>
<dbReference type="Gene3D" id="3.40.50.1580">
    <property type="entry name" value="Nucleoside phosphorylase domain"/>
    <property type="match status" value="1"/>
</dbReference>
<protein>
    <submittedName>
        <fullName evidence="2">Phosphorylase</fullName>
    </submittedName>
</protein>